<accession>A0AAF0I8A8</accession>
<dbReference type="Proteomes" id="UP001218638">
    <property type="component" value="Chromosome"/>
</dbReference>
<dbReference type="Pfam" id="PF13377">
    <property type="entry name" value="Peripla_BP_3"/>
    <property type="match status" value="1"/>
</dbReference>
<dbReference type="AlphaFoldDB" id="A0AAF0I8A8"/>
<evidence type="ECO:0000256" key="3">
    <source>
        <dbReference type="ARBA" id="ARBA00023163"/>
    </source>
</evidence>
<dbReference type="PROSITE" id="PS00041">
    <property type="entry name" value="HTH_ARAC_FAMILY_1"/>
    <property type="match status" value="1"/>
</dbReference>
<keyword evidence="1" id="KW-0805">Transcription regulation</keyword>
<dbReference type="InterPro" id="IPR018060">
    <property type="entry name" value="HTH_AraC"/>
</dbReference>
<name>A0AAF0I8A8_9BACT</name>
<evidence type="ECO:0000256" key="1">
    <source>
        <dbReference type="ARBA" id="ARBA00023015"/>
    </source>
</evidence>
<sequence>MAAQHLLDRNCRTFVWAPFTDSSCNHWQREGFTTVLRAHGYECRFLPPAHRRIGQTWHDNDTEWRQAVATLFHSLRQNTGLLAFNDCLAGRVLAAAHDVGVHVPRQLAVIGVGNDVEAHTSSLVDLTSIDVDWEHVARRAVDLLDTLLQGRASPYEPVLIPPRAVITRGSTGVDPWEHSYIRQATAYISEHCSDSRLGVERVAEQVGISRRQLERNFRSLKHCTVRAFIEDTRMLMAARLLVEQPRAKIMVISELIGITDPNSFYRKFRLRFGVTPTAFRRKQAALPNRI</sequence>
<gene>
    <name evidence="5" type="ORF">PXH66_12260</name>
</gene>
<reference evidence="5" key="1">
    <citation type="submission" date="2023-03" db="EMBL/GenBank/DDBJ databases">
        <title>Lomoglobus Profundus gen. nov., sp. nov., a novel member of the phylum Verrucomicrobia, isolated from deep-marine sediment of South China Sea.</title>
        <authorList>
            <person name="Ahmad T."/>
            <person name="Ishaq S.E."/>
            <person name="Wang F."/>
        </authorList>
    </citation>
    <scope>NUCLEOTIDE SEQUENCE</scope>
    <source>
        <strain evidence="5">LMO-M01</strain>
    </source>
</reference>
<dbReference type="InterPro" id="IPR009057">
    <property type="entry name" value="Homeodomain-like_sf"/>
</dbReference>
<dbReference type="Gene3D" id="3.40.50.2300">
    <property type="match status" value="1"/>
</dbReference>
<dbReference type="PROSITE" id="PS01124">
    <property type="entry name" value="HTH_ARAC_FAMILY_2"/>
    <property type="match status" value="1"/>
</dbReference>
<dbReference type="GO" id="GO:0000976">
    <property type="term" value="F:transcription cis-regulatory region binding"/>
    <property type="evidence" value="ECO:0007669"/>
    <property type="project" value="TreeGrafter"/>
</dbReference>
<feature type="domain" description="HTH araC/xylS-type" evidence="4">
    <location>
        <begin position="182"/>
        <end position="282"/>
    </location>
</feature>
<dbReference type="RefSeq" id="WP_330931805.1">
    <property type="nucleotide sequence ID" value="NZ_CP119075.1"/>
</dbReference>
<dbReference type="InterPro" id="IPR018062">
    <property type="entry name" value="HTH_AraC-typ_CS"/>
</dbReference>
<keyword evidence="2" id="KW-0238">DNA-binding</keyword>
<dbReference type="Pfam" id="PF12833">
    <property type="entry name" value="HTH_18"/>
    <property type="match status" value="1"/>
</dbReference>
<dbReference type="KEGG" id="slom:PXH66_12260"/>
<dbReference type="SUPFAM" id="SSF53822">
    <property type="entry name" value="Periplasmic binding protein-like I"/>
    <property type="match status" value="1"/>
</dbReference>
<proteinExistence type="predicted"/>
<evidence type="ECO:0000313" key="5">
    <source>
        <dbReference type="EMBL" id="WED67516.1"/>
    </source>
</evidence>
<dbReference type="InterPro" id="IPR028082">
    <property type="entry name" value="Peripla_BP_I"/>
</dbReference>
<organism evidence="5 6">
    <name type="scientific">Synoicihabitans lomoniglobus</name>
    <dbReference type="NCBI Taxonomy" id="2909285"/>
    <lineage>
        <taxon>Bacteria</taxon>
        <taxon>Pseudomonadati</taxon>
        <taxon>Verrucomicrobiota</taxon>
        <taxon>Opitutia</taxon>
        <taxon>Opitutales</taxon>
        <taxon>Opitutaceae</taxon>
        <taxon>Synoicihabitans</taxon>
    </lineage>
</organism>
<evidence type="ECO:0000259" key="4">
    <source>
        <dbReference type="PROSITE" id="PS01124"/>
    </source>
</evidence>
<dbReference type="EMBL" id="CP119075">
    <property type="protein sequence ID" value="WED67516.1"/>
    <property type="molecule type" value="Genomic_DNA"/>
</dbReference>
<dbReference type="GO" id="GO:0003700">
    <property type="term" value="F:DNA-binding transcription factor activity"/>
    <property type="evidence" value="ECO:0007669"/>
    <property type="project" value="InterPro"/>
</dbReference>
<dbReference type="SUPFAM" id="SSF46689">
    <property type="entry name" value="Homeodomain-like"/>
    <property type="match status" value="1"/>
</dbReference>
<dbReference type="PANTHER" id="PTHR30146:SF24">
    <property type="entry name" value="XYLOSE OPERON REGULATORY PROTEIN"/>
    <property type="match status" value="1"/>
</dbReference>
<keyword evidence="3" id="KW-0804">Transcription</keyword>
<dbReference type="SMART" id="SM00342">
    <property type="entry name" value="HTH_ARAC"/>
    <property type="match status" value="1"/>
</dbReference>
<dbReference type="Gene3D" id="1.10.10.60">
    <property type="entry name" value="Homeodomain-like"/>
    <property type="match status" value="1"/>
</dbReference>
<dbReference type="PANTHER" id="PTHR30146">
    <property type="entry name" value="LACI-RELATED TRANSCRIPTIONAL REPRESSOR"/>
    <property type="match status" value="1"/>
</dbReference>
<keyword evidence="6" id="KW-1185">Reference proteome</keyword>
<protein>
    <submittedName>
        <fullName evidence="5">Substrate-binding domain-containing protein</fullName>
    </submittedName>
</protein>
<dbReference type="InterPro" id="IPR046335">
    <property type="entry name" value="LacI/GalR-like_sensor"/>
</dbReference>
<evidence type="ECO:0000313" key="6">
    <source>
        <dbReference type="Proteomes" id="UP001218638"/>
    </source>
</evidence>
<evidence type="ECO:0000256" key="2">
    <source>
        <dbReference type="ARBA" id="ARBA00023125"/>
    </source>
</evidence>